<proteinExistence type="predicted"/>
<sequence>MKILDADSRVGKLLDELKKVLERNNQEGILKDEGKVVVDLTVKAVRPQKPLRSDVFRFVNWLRTFENGYQLYGGAEDEEKPAKPAKSQDGRGLAPKRPDEKNPDGGAGSAKPRSADRATKSDAPSAPARKPAARLKFKSTAHKVTDCSNTAPGEAQALIAAQIQKWKVSREAQGGRATQVVVYDTPTALYPPTSTLRGRGEDDSGGEGRDARSLGLRDEDDERLEQPLSKFVGVFRTDVGNDALIKEEPLKVRLNPMQYQSRARCVAIHLTTWSLSSGMSTSSKTPDWFTATTGRHELRRLG</sequence>
<feature type="compositionally biased region" description="Basic and acidic residues" evidence="1">
    <location>
        <begin position="198"/>
        <end position="217"/>
    </location>
</feature>
<accession>A0A3R6Y5Q2</accession>
<evidence type="ECO:0000256" key="1">
    <source>
        <dbReference type="SAM" id="MobiDB-lite"/>
    </source>
</evidence>
<feature type="region of interest" description="Disordered" evidence="1">
    <location>
        <begin position="75"/>
        <end position="134"/>
    </location>
</feature>
<name>A0A3R6Y5Q2_9STRA</name>
<feature type="compositionally biased region" description="Basic and acidic residues" evidence="1">
    <location>
        <begin position="80"/>
        <end position="89"/>
    </location>
</feature>
<dbReference type="EMBL" id="QUSY01000774">
    <property type="protein sequence ID" value="RHY27429.1"/>
    <property type="molecule type" value="Genomic_DNA"/>
</dbReference>
<dbReference type="VEuPathDB" id="FungiDB:H310_14162"/>
<feature type="compositionally biased region" description="Low complexity" evidence="1">
    <location>
        <begin position="121"/>
        <end position="130"/>
    </location>
</feature>
<gene>
    <name evidence="2" type="ORF">DYB32_006783</name>
</gene>
<protein>
    <submittedName>
        <fullName evidence="2">Uncharacterized protein</fullName>
    </submittedName>
</protein>
<organism evidence="2 3">
    <name type="scientific">Aphanomyces invadans</name>
    <dbReference type="NCBI Taxonomy" id="157072"/>
    <lineage>
        <taxon>Eukaryota</taxon>
        <taxon>Sar</taxon>
        <taxon>Stramenopiles</taxon>
        <taxon>Oomycota</taxon>
        <taxon>Saprolegniomycetes</taxon>
        <taxon>Saprolegniales</taxon>
        <taxon>Verrucalvaceae</taxon>
        <taxon>Aphanomyces</taxon>
    </lineage>
</organism>
<comment type="caution">
    <text evidence="2">The sequence shown here is derived from an EMBL/GenBank/DDBJ whole genome shotgun (WGS) entry which is preliminary data.</text>
</comment>
<reference evidence="2 3" key="1">
    <citation type="submission" date="2018-08" db="EMBL/GenBank/DDBJ databases">
        <title>Aphanomyces genome sequencing and annotation.</title>
        <authorList>
            <person name="Minardi D."/>
            <person name="Oidtmann B."/>
            <person name="Van Der Giezen M."/>
            <person name="Studholme D.J."/>
        </authorList>
    </citation>
    <scope>NUCLEOTIDE SEQUENCE [LARGE SCALE GENOMIC DNA]</scope>
    <source>
        <strain evidence="2 3">NJM0002</strain>
    </source>
</reference>
<evidence type="ECO:0000313" key="2">
    <source>
        <dbReference type="EMBL" id="RHY27429.1"/>
    </source>
</evidence>
<evidence type="ECO:0000313" key="3">
    <source>
        <dbReference type="Proteomes" id="UP000285060"/>
    </source>
</evidence>
<dbReference type="Proteomes" id="UP000285060">
    <property type="component" value="Unassembled WGS sequence"/>
</dbReference>
<dbReference type="AlphaFoldDB" id="A0A3R6Y5Q2"/>
<feature type="region of interest" description="Disordered" evidence="1">
    <location>
        <begin position="188"/>
        <end position="222"/>
    </location>
</feature>
<keyword evidence="3" id="KW-1185">Reference proteome</keyword>